<keyword evidence="3" id="KW-0847">Vitamin C</keyword>
<gene>
    <name evidence="8" type="ORF">FNZ56_05445</name>
</gene>
<evidence type="ECO:0000259" key="7">
    <source>
        <dbReference type="PROSITE" id="PS51471"/>
    </source>
</evidence>
<dbReference type="PROSITE" id="PS51471">
    <property type="entry name" value="FE2OG_OXY"/>
    <property type="match status" value="1"/>
</dbReference>
<evidence type="ECO:0000256" key="1">
    <source>
        <dbReference type="ARBA" id="ARBA00001961"/>
    </source>
</evidence>
<dbReference type="OrthoDB" id="9783171at2"/>
<evidence type="ECO:0000256" key="4">
    <source>
        <dbReference type="ARBA" id="ARBA00022964"/>
    </source>
</evidence>
<dbReference type="GO" id="GO:0031543">
    <property type="term" value="F:peptidyl-proline dioxygenase activity"/>
    <property type="evidence" value="ECO:0007669"/>
    <property type="project" value="TreeGrafter"/>
</dbReference>
<dbReference type="PANTHER" id="PTHR12907:SF26">
    <property type="entry name" value="HIF PROLYL HYDROXYLASE, ISOFORM C"/>
    <property type="match status" value="1"/>
</dbReference>
<name>A0A516V4C5_9GAMM</name>
<keyword evidence="5" id="KW-0560">Oxidoreductase</keyword>
<dbReference type="Pfam" id="PF13640">
    <property type="entry name" value="2OG-FeII_Oxy_3"/>
    <property type="match status" value="1"/>
</dbReference>
<dbReference type="EMBL" id="CP041742">
    <property type="protein sequence ID" value="QDQ73353.1"/>
    <property type="molecule type" value="Genomic_DNA"/>
</dbReference>
<dbReference type="GO" id="GO:0071456">
    <property type="term" value="P:cellular response to hypoxia"/>
    <property type="evidence" value="ECO:0007669"/>
    <property type="project" value="TreeGrafter"/>
</dbReference>
<keyword evidence="4" id="KW-0223">Dioxygenase</keyword>
<protein>
    <submittedName>
        <fullName evidence="8">2OG-Fe(II) oxygenase</fullName>
    </submittedName>
</protein>
<comment type="cofactor">
    <cofactor evidence="1">
        <name>L-ascorbate</name>
        <dbReference type="ChEBI" id="CHEBI:38290"/>
    </cofactor>
</comment>
<dbReference type="InterPro" id="IPR051559">
    <property type="entry name" value="HIF_prolyl_hydroxylases"/>
</dbReference>
<evidence type="ECO:0000313" key="8">
    <source>
        <dbReference type="EMBL" id="QDQ73353.1"/>
    </source>
</evidence>
<dbReference type="PANTHER" id="PTHR12907">
    <property type="entry name" value="EGL NINE HOMOLOG-RELATED"/>
    <property type="match status" value="1"/>
</dbReference>
<keyword evidence="9" id="KW-1185">Reference proteome</keyword>
<dbReference type="GO" id="GO:0008198">
    <property type="term" value="F:ferrous iron binding"/>
    <property type="evidence" value="ECO:0007669"/>
    <property type="project" value="TreeGrafter"/>
</dbReference>
<proteinExistence type="predicted"/>
<dbReference type="InterPro" id="IPR005123">
    <property type="entry name" value="Oxoglu/Fe-dep_dioxygenase_dom"/>
</dbReference>
<evidence type="ECO:0000313" key="9">
    <source>
        <dbReference type="Proteomes" id="UP000315891"/>
    </source>
</evidence>
<evidence type="ECO:0000256" key="3">
    <source>
        <dbReference type="ARBA" id="ARBA00022896"/>
    </source>
</evidence>
<evidence type="ECO:0000256" key="2">
    <source>
        <dbReference type="ARBA" id="ARBA00022723"/>
    </source>
</evidence>
<keyword evidence="2" id="KW-0479">Metal-binding</keyword>
<dbReference type="Gene3D" id="2.60.120.620">
    <property type="entry name" value="q2cbj1_9rhob like domain"/>
    <property type="match status" value="1"/>
</dbReference>
<dbReference type="AlphaFoldDB" id="A0A516V4C5"/>
<sequence>MPCSDFSPIPDIATGDHDALADALATRGTCRILGLPDADSTHALREDLLRLTDAGELSPAATGRGEGRALQPTLRGDRTLWLDDARCGAATGAFLASLDALRVALNERLFLGLAEVEAHYARYAPGTGYARHRDRFRDSDARVISLVAYLNDDWNIDDGGALRLHLDGGAIDIPPLGGTAVCFRSEIEHEVLPAACERLSIAAWFRRRP</sequence>
<dbReference type="InterPro" id="IPR006620">
    <property type="entry name" value="Pro_4_hyd_alph"/>
</dbReference>
<evidence type="ECO:0000256" key="5">
    <source>
        <dbReference type="ARBA" id="ARBA00023002"/>
    </source>
</evidence>
<dbReference type="Proteomes" id="UP000315891">
    <property type="component" value="Chromosome"/>
</dbReference>
<dbReference type="RefSeq" id="WP_143878866.1">
    <property type="nucleotide sequence ID" value="NZ_BAABLZ010000001.1"/>
</dbReference>
<accession>A0A516V4C5</accession>
<keyword evidence="6" id="KW-0408">Iron</keyword>
<reference evidence="8 9" key="1">
    <citation type="submission" date="2019-07" db="EMBL/GenBank/DDBJ databases">
        <title>Lysobacter weifangensis sp. nov., isolated from bensulfuron-methyl contaminated farmland soil.</title>
        <authorList>
            <person name="Zhao H."/>
        </authorList>
    </citation>
    <scope>NUCLEOTIDE SEQUENCE [LARGE SCALE GENOMIC DNA]</scope>
    <source>
        <strain evidence="8 9">CC-Bw-6</strain>
    </source>
</reference>
<dbReference type="GO" id="GO:0031418">
    <property type="term" value="F:L-ascorbic acid binding"/>
    <property type="evidence" value="ECO:0007669"/>
    <property type="project" value="UniProtKB-KW"/>
</dbReference>
<dbReference type="InterPro" id="IPR044862">
    <property type="entry name" value="Pro_4_hyd_alph_FE2OG_OXY"/>
</dbReference>
<evidence type="ECO:0000256" key="6">
    <source>
        <dbReference type="ARBA" id="ARBA00023004"/>
    </source>
</evidence>
<feature type="domain" description="Fe2OG dioxygenase" evidence="7">
    <location>
        <begin position="112"/>
        <end position="207"/>
    </location>
</feature>
<organism evidence="8 9">
    <name type="scientific">Pseudoluteimonas lycopersici</name>
    <dbReference type="NCBI Taxonomy" id="1324796"/>
    <lineage>
        <taxon>Bacteria</taxon>
        <taxon>Pseudomonadati</taxon>
        <taxon>Pseudomonadota</taxon>
        <taxon>Gammaproteobacteria</taxon>
        <taxon>Lysobacterales</taxon>
        <taxon>Lysobacteraceae</taxon>
        <taxon>Pseudoluteimonas</taxon>
    </lineage>
</organism>
<dbReference type="SMART" id="SM00702">
    <property type="entry name" value="P4Hc"/>
    <property type="match status" value="1"/>
</dbReference>